<dbReference type="InterPro" id="IPR050336">
    <property type="entry name" value="Chromosome_partition/occlusion"/>
</dbReference>
<organism evidence="4 5">
    <name type="scientific">Burkholderia cepacia</name>
    <name type="common">Pseudomonas cepacia</name>
    <dbReference type="NCBI Taxonomy" id="292"/>
    <lineage>
        <taxon>Bacteria</taxon>
        <taxon>Pseudomonadati</taxon>
        <taxon>Pseudomonadota</taxon>
        <taxon>Betaproteobacteria</taxon>
        <taxon>Burkholderiales</taxon>
        <taxon>Burkholderiaceae</taxon>
        <taxon>Burkholderia</taxon>
        <taxon>Burkholderia cepacia complex</taxon>
    </lineage>
</organism>
<dbReference type="RefSeq" id="WP_105393928.1">
    <property type="nucleotide sequence ID" value="NZ_PUIQ01000120.1"/>
</dbReference>
<evidence type="ECO:0000313" key="5">
    <source>
        <dbReference type="Proteomes" id="UP000238206"/>
    </source>
</evidence>
<dbReference type="Proteomes" id="UP000238206">
    <property type="component" value="Unassembled WGS sequence"/>
</dbReference>
<dbReference type="InterPro" id="IPR036086">
    <property type="entry name" value="ParB/Sulfiredoxin_sf"/>
</dbReference>
<dbReference type="SUPFAM" id="SSF109709">
    <property type="entry name" value="KorB DNA-binding domain-like"/>
    <property type="match status" value="1"/>
</dbReference>
<dbReference type="NCBIfam" id="TIGR00180">
    <property type="entry name" value="parB_part"/>
    <property type="match status" value="1"/>
</dbReference>
<dbReference type="Pfam" id="PF17762">
    <property type="entry name" value="HTH_ParB"/>
    <property type="match status" value="1"/>
</dbReference>
<dbReference type="AlphaFoldDB" id="A0A2S8HXW9"/>
<comment type="similarity">
    <text evidence="1">Belongs to the ParB family.</text>
</comment>
<dbReference type="PANTHER" id="PTHR33375">
    <property type="entry name" value="CHROMOSOME-PARTITIONING PROTEIN PARB-RELATED"/>
    <property type="match status" value="1"/>
</dbReference>
<name>A0A2S8HXW9_BURCE</name>
<dbReference type="EMBL" id="PUIQ01000120">
    <property type="protein sequence ID" value="PQP07255.1"/>
    <property type="molecule type" value="Genomic_DNA"/>
</dbReference>
<dbReference type="GO" id="GO:0003677">
    <property type="term" value="F:DNA binding"/>
    <property type="evidence" value="ECO:0007669"/>
    <property type="project" value="InterPro"/>
</dbReference>
<dbReference type="GO" id="GO:0007059">
    <property type="term" value="P:chromosome segregation"/>
    <property type="evidence" value="ECO:0007669"/>
    <property type="project" value="UniProtKB-KW"/>
</dbReference>
<keyword evidence="2" id="KW-0159">Chromosome partition</keyword>
<comment type="caution">
    <text evidence="4">The sequence shown here is derived from an EMBL/GenBank/DDBJ whole genome shotgun (WGS) entry which is preliminary data.</text>
</comment>
<dbReference type="Pfam" id="PF02195">
    <property type="entry name" value="ParB_N"/>
    <property type="match status" value="1"/>
</dbReference>
<dbReference type="Gene3D" id="3.90.1530.10">
    <property type="entry name" value="Conserved hypothetical protein from pyrococcus furiosus pfu- 392566-001, ParB domain"/>
    <property type="match status" value="1"/>
</dbReference>
<evidence type="ECO:0000313" key="4">
    <source>
        <dbReference type="EMBL" id="PQP07255.1"/>
    </source>
</evidence>
<gene>
    <name evidence="4" type="ORF">C5615_37945</name>
</gene>
<sequence>MSKKLDLKSKVRTGMAAERSDVDARLNTSGVVRAAQAEAAHILDPDSRAVLDENAVQDAIAPSESLEDEERFHILRLDDCISNPYNPRAFYSPQSIDGLAATLDREGQLQPILFTHLPEYPGKNIIVDGERRLRALKTLGRLTIKGMYRPNLSSQALFLLAYRANKERDDQTVFDDAVAWKRLLSENVYRDQIELAAAVGEDKGVVNKVLLLNTLPMTLLQRMVDNADKVKLSHAYNIKLICDKVGDAVAEHWLDQVIAGQASVRKLEQIATSDKTTARGAKRTHYESRVKFASPRGFELGELKAFADGRAELNLKGVKGVAQERLIDKLTEVVQSWARDLSEDDVDAPTQTVNTEA</sequence>
<dbReference type="PANTHER" id="PTHR33375:SF1">
    <property type="entry name" value="CHROMOSOME-PARTITIONING PROTEIN PARB-RELATED"/>
    <property type="match status" value="1"/>
</dbReference>
<dbReference type="InterPro" id="IPR004437">
    <property type="entry name" value="ParB/RepB/Spo0J"/>
</dbReference>
<feature type="domain" description="ParB-like N-terminal" evidence="3">
    <location>
        <begin position="73"/>
        <end position="166"/>
    </location>
</feature>
<proteinExistence type="inferred from homology"/>
<dbReference type="SMART" id="SM00470">
    <property type="entry name" value="ParB"/>
    <property type="match status" value="1"/>
</dbReference>
<evidence type="ECO:0000259" key="3">
    <source>
        <dbReference type="SMART" id="SM00470"/>
    </source>
</evidence>
<dbReference type="GO" id="GO:0005694">
    <property type="term" value="C:chromosome"/>
    <property type="evidence" value="ECO:0007669"/>
    <property type="project" value="TreeGrafter"/>
</dbReference>
<dbReference type="InterPro" id="IPR003115">
    <property type="entry name" value="ParB_N"/>
</dbReference>
<dbReference type="InterPro" id="IPR041468">
    <property type="entry name" value="HTH_ParB/Spo0J"/>
</dbReference>
<reference evidence="4 5" key="1">
    <citation type="submission" date="2018-02" db="EMBL/GenBank/DDBJ databases">
        <title>Draft genome sequencing of Burkholderia cepacia Y14-15.</title>
        <authorList>
            <person name="Zheng B.-X."/>
        </authorList>
    </citation>
    <scope>NUCLEOTIDE SEQUENCE [LARGE SCALE GENOMIC DNA]</scope>
    <source>
        <strain evidence="4 5">Y14-15</strain>
    </source>
</reference>
<dbReference type="SUPFAM" id="SSF110849">
    <property type="entry name" value="ParB/Sulfiredoxin"/>
    <property type="match status" value="1"/>
</dbReference>
<dbReference type="Gene3D" id="1.10.10.2830">
    <property type="match status" value="1"/>
</dbReference>
<evidence type="ECO:0000256" key="2">
    <source>
        <dbReference type="ARBA" id="ARBA00022829"/>
    </source>
</evidence>
<evidence type="ECO:0000256" key="1">
    <source>
        <dbReference type="ARBA" id="ARBA00006295"/>
    </source>
</evidence>
<protein>
    <submittedName>
        <fullName evidence="4">Chromosome partitioning protein ParB</fullName>
    </submittedName>
</protein>
<accession>A0A2S8HXW9</accession>